<dbReference type="GO" id="GO:0004519">
    <property type="term" value="F:endonuclease activity"/>
    <property type="evidence" value="ECO:0007669"/>
    <property type="project" value="UniProtKB-KW"/>
</dbReference>
<sequence length="161" mass="17246">MSVALLFELMAKGNGGELKVSSHPANQRGASSNEVAGIDVFEADGEPLRHCAEAKDKPFTRPDVDHAASKVAEAGHSRLISIYGPNAKAGMELEAVVAEYEEKGFDLTFVSAPAFAQGIVSLAPSVTWAEVVELINKHLAMTRAKEMTIQHCKEVIEKVSV</sequence>
<evidence type="ECO:0000313" key="1">
    <source>
        <dbReference type="EMBL" id="QCO57318.1"/>
    </source>
</evidence>
<keyword evidence="1" id="KW-0540">Nuclease</keyword>
<dbReference type="InterPro" id="IPR019066">
    <property type="entry name" value="Restrct_endonuc_II_SacI"/>
</dbReference>
<dbReference type="EMBL" id="CP039965">
    <property type="protein sequence ID" value="QCO57318.1"/>
    <property type="molecule type" value="Genomic_DNA"/>
</dbReference>
<keyword evidence="1" id="KW-0255">Endonuclease</keyword>
<keyword evidence="1" id="KW-0378">Hydrolase</keyword>
<dbReference type="KEGG" id="pseb:EOK75_16405"/>
<dbReference type="OrthoDB" id="7107770at2"/>
<dbReference type="Pfam" id="PF09566">
    <property type="entry name" value="RE_SacI"/>
    <property type="match status" value="1"/>
</dbReference>
<proteinExistence type="predicted"/>
<geneLocation type="plasmid" evidence="1 2">
    <name>unnamed1</name>
</geneLocation>
<reference evidence="1 2" key="1">
    <citation type="submission" date="2019-05" db="EMBL/GenBank/DDBJ databases">
        <title>Pseudorhodobacter turbinis sp. nov., isolated from the gut of the Korean turban shell.</title>
        <authorList>
            <person name="Jeong Y.-S."/>
            <person name="Kang W.-R."/>
            <person name="Bae J.-W."/>
        </authorList>
    </citation>
    <scope>NUCLEOTIDE SEQUENCE [LARGE SCALE GENOMIC DNA]</scope>
    <source>
        <strain evidence="1 2">S12M18</strain>
        <plasmid evidence="1 2">unnamed1</plasmid>
    </source>
</reference>
<keyword evidence="1" id="KW-0614">Plasmid</keyword>
<evidence type="ECO:0000313" key="2">
    <source>
        <dbReference type="Proteomes" id="UP000298631"/>
    </source>
</evidence>
<dbReference type="AlphaFoldDB" id="A0A4P8EJZ5"/>
<organism evidence="1 2">
    <name type="scientific">Pseudorhodobacter turbinis</name>
    <dbReference type="NCBI Taxonomy" id="2500533"/>
    <lineage>
        <taxon>Bacteria</taxon>
        <taxon>Pseudomonadati</taxon>
        <taxon>Pseudomonadota</taxon>
        <taxon>Alphaproteobacteria</taxon>
        <taxon>Rhodobacterales</taxon>
        <taxon>Paracoccaceae</taxon>
        <taxon>Pseudorhodobacter</taxon>
    </lineage>
</organism>
<name>A0A4P8EJZ5_9RHOB</name>
<keyword evidence="2" id="KW-1185">Reference proteome</keyword>
<dbReference type="Proteomes" id="UP000298631">
    <property type="component" value="Plasmid unnamed1"/>
</dbReference>
<accession>A0A4P8EJZ5</accession>
<protein>
    <submittedName>
        <fullName evidence="1">Restriction endonuclease, SacI family</fullName>
    </submittedName>
</protein>
<gene>
    <name evidence="1" type="ORF">EOK75_16405</name>
</gene>